<feature type="domain" description="CBS" evidence="4">
    <location>
        <begin position="149"/>
        <end position="206"/>
    </location>
</feature>
<proteinExistence type="predicted"/>
<evidence type="ECO:0000313" key="9">
    <source>
        <dbReference type="Proteomes" id="UP000284024"/>
    </source>
</evidence>
<evidence type="ECO:0000313" key="5">
    <source>
        <dbReference type="EMBL" id="CUP61135.1"/>
    </source>
</evidence>
<dbReference type="EMBL" id="CZBA01000010">
    <property type="protein sequence ID" value="CUP61135.1"/>
    <property type="molecule type" value="Genomic_DNA"/>
</dbReference>
<dbReference type="InterPro" id="IPR046342">
    <property type="entry name" value="CBS_dom_sf"/>
</dbReference>
<dbReference type="OrthoDB" id="9798188at2"/>
<dbReference type="SMART" id="SM01091">
    <property type="entry name" value="CorC_HlyC"/>
    <property type="match status" value="1"/>
</dbReference>
<keyword evidence="1" id="KW-0677">Repeat</keyword>
<dbReference type="Proteomes" id="UP000284024">
    <property type="component" value="Unassembled WGS sequence"/>
</dbReference>
<dbReference type="InterPro" id="IPR044751">
    <property type="entry name" value="Ion_transp-like_CBS"/>
</dbReference>
<dbReference type="PANTHER" id="PTHR22777">
    <property type="entry name" value="HEMOLYSIN-RELATED"/>
    <property type="match status" value="1"/>
</dbReference>
<keyword evidence="2 3" id="KW-0129">CBS domain</keyword>
<dbReference type="PANTHER" id="PTHR22777:SF17">
    <property type="entry name" value="UPF0053 PROTEIN SLL0260"/>
    <property type="match status" value="1"/>
</dbReference>
<evidence type="ECO:0000313" key="10">
    <source>
        <dbReference type="Proteomes" id="UP000284220"/>
    </source>
</evidence>
<dbReference type="Proteomes" id="UP000095413">
    <property type="component" value="Unassembled WGS sequence"/>
</dbReference>
<evidence type="ECO:0000313" key="7">
    <source>
        <dbReference type="EMBL" id="RHH18399.1"/>
    </source>
</evidence>
<reference evidence="9 10" key="2">
    <citation type="submission" date="2018-08" db="EMBL/GenBank/DDBJ databases">
        <title>A genome reference for cultivated species of the human gut microbiota.</title>
        <authorList>
            <person name="Zou Y."/>
            <person name="Xue W."/>
            <person name="Luo G."/>
        </authorList>
    </citation>
    <scope>NUCLEOTIDE SEQUENCE [LARGE SCALE GENOMIC DNA]</scope>
    <source>
        <strain evidence="7 9">AM18-2AC</strain>
        <strain evidence="6 10">AM22-9LB</strain>
    </source>
</reference>
<dbReference type="InterPro" id="IPR000644">
    <property type="entry name" value="CBS_dom"/>
</dbReference>
<evidence type="ECO:0000313" key="8">
    <source>
        <dbReference type="Proteomes" id="UP000095413"/>
    </source>
</evidence>
<evidence type="ECO:0000256" key="2">
    <source>
        <dbReference type="ARBA" id="ARBA00023122"/>
    </source>
</evidence>
<dbReference type="SMART" id="SM00116">
    <property type="entry name" value="CBS"/>
    <property type="match status" value="2"/>
</dbReference>
<dbReference type="SUPFAM" id="SSF56176">
    <property type="entry name" value="FAD-binding/transporter-associated domain-like"/>
    <property type="match status" value="1"/>
</dbReference>
<dbReference type="GO" id="GO:0005886">
    <property type="term" value="C:plasma membrane"/>
    <property type="evidence" value="ECO:0007669"/>
    <property type="project" value="TreeGrafter"/>
</dbReference>
<accession>A0A174PS22</accession>
<protein>
    <submittedName>
        <fullName evidence="6">HlyC/CorC family transporter</fullName>
    </submittedName>
    <submittedName>
        <fullName evidence="5">Magnesium and cobalt efflux protein CorC</fullName>
    </submittedName>
</protein>
<dbReference type="InterPro" id="IPR005170">
    <property type="entry name" value="Transptr-assoc_dom"/>
</dbReference>
<dbReference type="FunFam" id="3.10.580.10:FF:000002">
    <property type="entry name" value="Magnesium/cobalt efflux protein CorC"/>
    <property type="match status" value="1"/>
</dbReference>
<organism evidence="5 8">
    <name type="scientific">Blautia obeum</name>
    <dbReference type="NCBI Taxonomy" id="40520"/>
    <lineage>
        <taxon>Bacteria</taxon>
        <taxon>Bacillati</taxon>
        <taxon>Bacillota</taxon>
        <taxon>Clostridia</taxon>
        <taxon>Lachnospirales</taxon>
        <taxon>Lachnospiraceae</taxon>
        <taxon>Blautia</taxon>
    </lineage>
</organism>
<dbReference type="EMBL" id="QRHZ01000004">
    <property type="protein sequence ID" value="RHG17368.1"/>
    <property type="molecule type" value="Genomic_DNA"/>
</dbReference>
<dbReference type="InterPro" id="IPR016169">
    <property type="entry name" value="FAD-bd_PCMH_sub2"/>
</dbReference>
<feature type="domain" description="CBS" evidence="4">
    <location>
        <begin position="79"/>
        <end position="139"/>
    </location>
</feature>
<dbReference type="Pfam" id="PF00571">
    <property type="entry name" value="CBS"/>
    <property type="match status" value="2"/>
</dbReference>
<dbReference type="InterPro" id="IPR036318">
    <property type="entry name" value="FAD-bd_PCMH-like_sf"/>
</dbReference>
<dbReference type="SUPFAM" id="SSF54631">
    <property type="entry name" value="CBS-domain pair"/>
    <property type="match status" value="1"/>
</dbReference>
<dbReference type="Proteomes" id="UP000284220">
    <property type="component" value="Unassembled WGS sequence"/>
</dbReference>
<evidence type="ECO:0000256" key="3">
    <source>
        <dbReference type="PROSITE-ProRule" id="PRU00703"/>
    </source>
</evidence>
<dbReference type="GO" id="GO:0050660">
    <property type="term" value="F:flavin adenine dinucleotide binding"/>
    <property type="evidence" value="ECO:0007669"/>
    <property type="project" value="InterPro"/>
</dbReference>
<evidence type="ECO:0000313" key="6">
    <source>
        <dbReference type="EMBL" id="RHG17368.1"/>
    </source>
</evidence>
<gene>
    <name evidence="5" type="primary">corC</name>
    <name evidence="7" type="ORF">DW222_08610</name>
    <name evidence="6" type="ORF">DW272_10020</name>
    <name evidence="5" type="ORF">ERS852533_01944</name>
</gene>
<name>A0A174PS22_9FIRM</name>
<evidence type="ECO:0000259" key="4">
    <source>
        <dbReference type="PROSITE" id="PS51371"/>
    </source>
</evidence>
<dbReference type="PROSITE" id="PS51371">
    <property type="entry name" value="CBS"/>
    <property type="match status" value="2"/>
</dbReference>
<dbReference type="AlphaFoldDB" id="A0A174PS22"/>
<dbReference type="Gene3D" id="3.30.465.10">
    <property type="match status" value="1"/>
</dbReference>
<reference evidence="5 8" key="1">
    <citation type="submission" date="2015-09" db="EMBL/GenBank/DDBJ databases">
        <authorList>
            <consortium name="Pathogen Informatics"/>
        </authorList>
    </citation>
    <scope>NUCLEOTIDE SEQUENCE [LARGE SCALE GENOMIC DNA]</scope>
    <source>
        <strain evidence="5 8">2789STDY5834921</strain>
    </source>
</reference>
<dbReference type="Pfam" id="PF03471">
    <property type="entry name" value="CorC_HlyC"/>
    <property type="match status" value="1"/>
</dbReference>
<dbReference type="Gene3D" id="3.10.580.10">
    <property type="entry name" value="CBS-domain"/>
    <property type="match status" value="1"/>
</dbReference>
<dbReference type="EMBL" id="QRJH01000004">
    <property type="protein sequence ID" value="RHH18399.1"/>
    <property type="molecule type" value="Genomic_DNA"/>
</dbReference>
<dbReference type="RefSeq" id="WP_055056158.1">
    <property type="nucleotide sequence ID" value="NZ_CZBA01000010.1"/>
</dbReference>
<sequence>MDDGSRLPRRGPAKVIDWIQGLFSGVFHFFKGEQEDSVTEKEIISMVDEAHEKGVLQKDEAEMIQNIFAFEDKEVGAVMTHRSSVAAFAMDDLLKDVVNHMMEEENSRYPVCGEDMDDIRGLIHYKDALKFFTQNPWAKFKPLKELPGLIRKATFVPETRHIGQLFRTMQARQVHMAVVVDEYGQTAGIVTMEDLIEEIVGDIFDEYDESRDTFRTQVDNSIIIDGLASLDDVEQELDIEFGDVEMETLNGYLTELLGHIPSREDLDKEIVANGYRFKILSLGNRTIGRVRAEKINDKETKGESEKCQDIQNSQT</sequence>
<evidence type="ECO:0000256" key="1">
    <source>
        <dbReference type="ARBA" id="ARBA00022737"/>
    </source>
</evidence>
<dbReference type="CDD" id="cd04590">
    <property type="entry name" value="CBS_pair_CorC_HlyC_assoc"/>
    <property type="match status" value="1"/>
</dbReference>